<gene>
    <name evidence="11" type="ORF">CCH79_00017545</name>
</gene>
<keyword evidence="3" id="KW-0808">Transferase</keyword>
<evidence type="ECO:0000256" key="5">
    <source>
        <dbReference type="ARBA" id="ARBA00022777"/>
    </source>
</evidence>
<dbReference type="STRING" id="33528.ENSGAFP00000001864"/>
<dbReference type="PANTHER" id="PTHR44329:SF285">
    <property type="entry name" value="V-MOS MOLONEY MURINE SARCOMA VIRAL ONCO HOMOLOG"/>
    <property type="match status" value="1"/>
</dbReference>
<evidence type="ECO:0000256" key="1">
    <source>
        <dbReference type="ARBA" id="ARBA00012513"/>
    </source>
</evidence>
<feature type="binding site" evidence="9">
    <location>
        <position position="89"/>
    </location>
    <ligand>
        <name>ATP</name>
        <dbReference type="ChEBI" id="CHEBI:30616"/>
    </ligand>
</feature>
<evidence type="ECO:0000256" key="6">
    <source>
        <dbReference type="ARBA" id="ARBA00022840"/>
    </source>
</evidence>
<evidence type="ECO:0000313" key="11">
    <source>
        <dbReference type="EMBL" id="PWA27969.1"/>
    </source>
</evidence>
<comment type="caution">
    <text evidence="11">The sequence shown here is derived from an EMBL/GenBank/DDBJ whole genome shotgun (WGS) entry which is preliminary data.</text>
</comment>
<dbReference type="PROSITE" id="PS00108">
    <property type="entry name" value="PROTEIN_KINASE_ST"/>
    <property type="match status" value="1"/>
</dbReference>
<dbReference type="InterPro" id="IPR008271">
    <property type="entry name" value="Ser/Thr_kinase_AS"/>
</dbReference>
<dbReference type="InterPro" id="IPR000719">
    <property type="entry name" value="Prot_kinase_dom"/>
</dbReference>
<dbReference type="GO" id="GO:0005524">
    <property type="term" value="F:ATP binding"/>
    <property type="evidence" value="ECO:0007669"/>
    <property type="project" value="UniProtKB-UniRule"/>
</dbReference>
<dbReference type="InterPro" id="IPR011009">
    <property type="entry name" value="Kinase-like_dom_sf"/>
</dbReference>
<dbReference type="PROSITE" id="PS50011">
    <property type="entry name" value="PROTEIN_KINASE_DOM"/>
    <property type="match status" value="1"/>
</dbReference>
<sequence>MPSPIPVTRLLRKDIYPSADIAACSSPLFQLSQGSTLQVPPQRSHGKVASRLWSSVIYWDQLRSVEVVGCGGFGSVYKAEYLGETVALKKVKKRTKNKLASRQSFWAELNAAHLHHKNVVRIIAASTCVLADLEDEAIGAIVMEFVGSRNLQQIIYESSEELGEDRWRKYCTDIVKGLSFLHSHSVVHLDIKPANVLVSRGEVCKIADFGCSLKLERDCEVSAVSPQVSHGCGTYSHRAPELLKGEQVSPKADIFSLGITMWQLLTRQPPYTGDRQHVLYAVVAHNLRPSVCDHPVFLSVLGKRCAALLGRCWSADVCCRPSAEDVLHQLELLRSPRARDAAYRSSDKLAYTNTRRDLKKGIQLAKLRFRQHIEEQFIDDPQNMWRGLRTMADHKSTSRPCLPAFNTTVPEKLIVKLHVLGLSSSMCLWIRNFLTNWPQVDSKVCNNTTVVTLITNNDETLYREEIQNLSQWCSGNNLVLNTSQTKELLKNFYRAVIKSIICLSMTVWYSSCTIKDKKNMALSGVKSRSSYAFEFSAMIAIG</sequence>
<dbReference type="Pfam" id="PF00069">
    <property type="entry name" value="Pkinase"/>
    <property type="match status" value="1"/>
</dbReference>
<name>A0A315VZS5_GAMAF</name>
<keyword evidence="4 9" id="KW-0547">Nucleotide-binding</keyword>
<evidence type="ECO:0000313" key="12">
    <source>
        <dbReference type="Proteomes" id="UP000250572"/>
    </source>
</evidence>
<evidence type="ECO:0000256" key="9">
    <source>
        <dbReference type="PROSITE-ProRule" id="PRU10141"/>
    </source>
</evidence>
<evidence type="ECO:0000256" key="8">
    <source>
        <dbReference type="ARBA" id="ARBA00048679"/>
    </source>
</evidence>
<dbReference type="Proteomes" id="UP000250572">
    <property type="component" value="Unassembled WGS sequence"/>
</dbReference>
<keyword evidence="5" id="KW-0418">Kinase</keyword>
<dbReference type="FunFam" id="1.10.510.10:FF:000490">
    <property type="entry name" value="Proto-oncogene serine/threonine-protein kinase mos"/>
    <property type="match status" value="1"/>
</dbReference>
<dbReference type="EMBL" id="NHOQ01000961">
    <property type="protein sequence ID" value="PWA27969.1"/>
    <property type="molecule type" value="Genomic_DNA"/>
</dbReference>
<dbReference type="SMART" id="SM00220">
    <property type="entry name" value="S_TKc"/>
    <property type="match status" value="1"/>
</dbReference>
<keyword evidence="6 9" id="KW-0067">ATP-binding</keyword>
<dbReference type="EC" id="2.7.11.1" evidence="1"/>
<keyword evidence="12" id="KW-1185">Reference proteome</keyword>
<dbReference type="Gene3D" id="1.10.510.10">
    <property type="entry name" value="Transferase(Phosphotransferase) domain 1"/>
    <property type="match status" value="1"/>
</dbReference>
<evidence type="ECO:0000256" key="4">
    <source>
        <dbReference type="ARBA" id="ARBA00022741"/>
    </source>
</evidence>
<dbReference type="GO" id="GO:0004674">
    <property type="term" value="F:protein serine/threonine kinase activity"/>
    <property type="evidence" value="ECO:0007669"/>
    <property type="project" value="UniProtKB-KW"/>
</dbReference>
<feature type="domain" description="Protein kinase" evidence="10">
    <location>
        <begin position="62"/>
        <end position="333"/>
    </location>
</feature>
<dbReference type="InterPro" id="IPR017441">
    <property type="entry name" value="Protein_kinase_ATP_BS"/>
</dbReference>
<dbReference type="CDD" id="cd13979">
    <property type="entry name" value="STKc_Mos"/>
    <property type="match status" value="1"/>
</dbReference>
<proteinExistence type="predicted"/>
<dbReference type="Gene3D" id="3.30.200.20">
    <property type="entry name" value="Phosphorylase Kinase, domain 1"/>
    <property type="match status" value="1"/>
</dbReference>
<keyword evidence="2" id="KW-0723">Serine/threonine-protein kinase</keyword>
<comment type="catalytic activity">
    <reaction evidence="7">
        <text>L-threonyl-[protein] + ATP = O-phospho-L-threonyl-[protein] + ADP + H(+)</text>
        <dbReference type="Rhea" id="RHEA:46608"/>
        <dbReference type="Rhea" id="RHEA-COMP:11060"/>
        <dbReference type="Rhea" id="RHEA-COMP:11605"/>
        <dbReference type="ChEBI" id="CHEBI:15378"/>
        <dbReference type="ChEBI" id="CHEBI:30013"/>
        <dbReference type="ChEBI" id="CHEBI:30616"/>
        <dbReference type="ChEBI" id="CHEBI:61977"/>
        <dbReference type="ChEBI" id="CHEBI:456216"/>
        <dbReference type="EC" id="2.7.11.1"/>
    </reaction>
</comment>
<accession>A0A315VZS5</accession>
<dbReference type="InterPro" id="IPR051681">
    <property type="entry name" value="Ser/Thr_Kinases-Pseudokinases"/>
</dbReference>
<evidence type="ECO:0000259" key="10">
    <source>
        <dbReference type="PROSITE" id="PS50011"/>
    </source>
</evidence>
<reference evidence="11 12" key="1">
    <citation type="journal article" date="2018" name="G3 (Bethesda)">
        <title>A High-Quality Reference Genome for the Invasive Mosquitofish Gambusia affinis Using a Chicago Library.</title>
        <authorList>
            <person name="Hoffberg S.L."/>
            <person name="Troendle N.J."/>
            <person name="Glenn T.C."/>
            <person name="Mahmud O."/>
            <person name="Louha S."/>
            <person name="Chalopin D."/>
            <person name="Bennetzen J.L."/>
            <person name="Mauricio R."/>
        </authorList>
    </citation>
    <scope>NUCLEOTIDE SEQUENCE [LARGE SCALE GENOMIC DNA]</scope>
    <source>
        <strain evidence="11">NE01/NJP1002.9</strain>
        <tissue evidence="11">Muscle</tissue>
    </source>
</reference>
<dbReference type="SUPFAM" id="SSF56112">
    <property type="entry name" value="Protein kinase-like (PK-like)"/>
    <property type="match status" value="1"/>
</dbReference>
<dbReference type="FunFam" id="3.30.200.20:FF:000316">
    <property type="entry name" value="Proto-oncogene serine/threonine-protein kinase mos"/>
    <property type="match status" value="1"/>
</dbReference>
<organism evidence="11 12">
    <name type="scientific">Gambusia affinis</name>
    <name type="common">Western mosquitofish</name>
    <name type="synonym">Heterandria affinis</name>
    <dbReference type="NCBI Taxonomy" id="33528"/>
    <lineage>
        <taxon>Eukaryota</taxon>
        <taxon>Metazoa</taxon>
        <taxon>Chordata</taxon>
        <taxon>Craniata</taxon>
        <taxon>Vertebrata</taxon>
        <taxon>Euteleostomi</taxon>
        <taxon>Actinopterygii</taxon>
        <taxon>Neopterygii</taxon>
        <taxon>Teleostei</taxon>
        <taxon>Neoteleostei</taxon>
        <taxon>Acanthomorphata</taxon>
        <taxon>Ovalentaria</taxon>
        <taxon>Atherinomorphae</taxon>
        <taxon>Cyprinodontiformes</taxon>
        <taxon>Poeciliidae</taxon>
        <taxon>Poeciliinae</taxon>
        <taxon>Gambusia</taxon>
    </lineage>
</organism>
<evidence type="ECO:0000256" key="2">
    <source>
        <dbReference type="ARBA" id="ARBA00022527"/>
    </source>
</evidence>
<dbReference type="AlphaFoldDB" id="A0A315VZS5"/>
<dbReference type="PROSITE" id="PS00107">
    <property type="entry name" value="PROTEIN_KINASE_ATP"/>
    <property type="match status" value="1"/>
</dbReference>
<protein>
    <recommendedName>
        <fullName evidence="1">non-specific serine/threonine protein kinase</fullName>
        <ecNumber evidence="1">2.7.11.1</ecNumber>
    </recommendedName>
</protein>
<comment type="catalytic activity">
    <reaction evidence="8">
        <text>L-seryl-[protein] + ATP = O-phospho-L-seryl-[protein] + ADP + H(+)</text>
        <dbReference type="Rhea" id="RHEA:17989"/>
        <dbReference type="Rhea" id="RHEA-COMP:9863"/>
        <dbReference type="Rhea" id="RHEA-COMP:11604"/>
        <dbReference type="ChEBI" id="CHEBI:15378"/>
        <dbReference type="ChEBI" id="CHEBI:29999"/>
        <dbReference type="ChEBI" id="CHEBI:30616"/>
        <dbReference type="ChEBI" id="CHEBI:83421"/>
        <dbReference type="ChEBI" id="CHEBI:456216"/>
        <dbReference type="EC" id="2.7.11.1"/>
    </reaction>
</comment>
<dbReference type="PANTHER" id="PTHR44329">
    <property type="entry name" value="SERINE/THREONINE-PROTEIN KINASE TNNI3K-RELATED"/>
    <property type="match status" value="1"/>
</dbReference>
<evidence type="ECO:0000256" key="3">
    <source>
        <dbReference type="ARBA" id="ARBA00022679"/>
    </source>
</evidence>
<evidence type="ECO:0000256" key="7">
    <source>
        <dbReference type="ARBA" id="ARBA00047899"/>
    </source>
</evidence>